<sequence length="483" mass="56499">MFNATFESLRTHSCPDWFQDAKFGIWSHWGPQSVPMFGDWYARNMYIQDSEQYLYHLRHYGHPSKFGYKDICALWKAENFDPDALMEQYYKSGARYFVAQASHHDHFFNFASDYNRFNSVEIGPHKDICGMWKAAAKKYNLPFGMTEHLGASFAWWRTNKGSDTHGPYAGVPYDGNDPAYRDFYHDNYQHVAKPGESDKWVWLTENEKFHEYWLKVMKEIIDKYEPDLLYSDSWLPFGENFESVENKDFRYGLEAVAYLYNKSEKIYGKNMAVYTQKSRKQEIYEVGVLDIERSQLPDISPVPWQSETCIGDWFYNARAKYKKPRHVIDILIDTIAKNGTMLLNILQKPDGTVDEETMYLLKELEKWFAVNSEAVYGTRPWRVSGEGSSQVIIEGFTEEQVPWREDDFRFVQKNGKLYAFMMGMKLGKTVVIKSIRDDERVTSVRLLSVGELAFMQHAGLLIVELPKEMPTPYANALEISFEI</sequence>
<dbReference type="GO" id="GO:0004560">
    <property type="term" value="F:alpha-L-fucosidase activity"/>
    <property type="evidence" value="ECO:0007669"/>
    <property type="project" value="UniProtKB-EC"/>
</dbReference>
<proteinExistence type="inferred from homology"/>
<evidence type="ECO:0000256" key="6">
    <source>
        <dbReference type="ARBA" id="ARBA00023295"/>
    </source>
</evidence>
<dbReference type="SMART" id="SM00812">
    <property type="entry name" value="Alpha_L_fucos"/>
    <property type="match status" value="1"/>
</dbReference>
<dbReference type="InterPro" id="IPR017853">
    <property type="entry name" value="GH"/>
</dbReference>
<dbReference type="Gene3D" id="2.60.40.1180">
    <property type="entry name" value="Golgi alpha-mannosidase II"/>
    <property type="match status" value="1"/>
</dbReference>
<keyword evidence="5 8" id="KW-0378">Hydrolase</keyword>
<gene>
    <name evidence="8" type="ORF">HNP77_002193</name>
</gene>
<dbReference type="InterPro" id="IPR000933">
    <property type="entry name" value="Glyco_hydro_29"/>
</dbReference>
<dbReference type="AlphaFoldDB" id="A0A840SFZ2"/>
<keyword evidence="9" id="KW-1185">Reference proteome</keyword>
<dbReference type="InterPro" id="IPR013780">
    <property type="entry name" value="Glyco_hydro_b"/>
</dbReference>
<evidence type="ECO:0000256" key="4">
    <source>
        <dbReference type="ARBA" id="ARBA00022729"/>
    </source>
</evidence>
<protein>
    <recommendedName>
        <fullName evidence="3">alpha-L-fucosidase</fullName>
        <ecNumber evidence="3">3.2.1.51</ecNumber>
    </recommendedName>
</protein>
<dbReference type="Pfam" id="PF01120">
    <property type="entry name" value="Alpha_L_fucos"/>
    <property type="match status" value="1"/>
</dbReference>
<dbReference type="PANTHER" id="PTHR10030">
    <property type="entry name" value="ALPHA-L-FUCOSIDASE"/>
    <property type="match status" value="1"/>
</dbReference>
<evidence type="ECO:0000313" key="9">
    <source>
        <dbReference type="Proteomes" id="UP000578697"/>
    </source>
</evidence>
<dbReference type="EMBL" id="JACHFR010000004">
    <property type="protein sequence ID" value="MBB5219804.1"/>
    <property type="molecule type" value="Genomic_DNA"/>
</dbReference>
<dbReference type="GO" id="GO:0006004">
    <property type="term" value="P:fucose metabolic process"/>
    <property type="evidence" value="ECO:0007669"/>
    <property type="project" value="InterPro"/>
</dbReference>
<evidence type="ECO:0000256" key="3">
    <source>
        <dbReference type="ARBA" id="ARBA00012662"/>
    </source>
</evidence>
<comment type="caution">
    <text evidence="8">The sequence shown here is derived from an EMBL/GenBank/DDBJ whole genome shotgun (WGS) entry which is preliminary data.</text>
</comment>
<keyword evidence="4" id="KW-0732">Signal</keyword>
<name>A0A840SFZ2_9SPIR</name>
<accession>A0A840SFZ2</accession>
<evidence type="ECO:0000259" key="7">
    <source>
        <dbReference type="Pfam" id="PF01120"/>
    </source>
</evidence>
<dbReference type="PANTHER" id="PTHR10030:SF37">
    <property type="entry name" value="ALPHA-L-FUCOSIDASE-RELATED"/>
    <property type="match status" value="1"/>
</dbReference>
<dbReference type="Proteomes" id="UP000578697">
    <property type="component" value="Unassembled WGS sequence"/>
</dbReference>
<dbReference type="GO" id="GO:0016139">
    <property type="term" value="P:glycoside catabolic process"/>
    <property type="evidence" value="ECO:0007669"/>
    <property type="project" value="TreeGrafter"/>
</dbReference>
<evidence type="ECO:0000256" key="5">
    <source>
        <dbReference type="ARBA" id="ARBA00022801"/>
    </source>
</evidence>
<dbReference type="PIRSF" id="PIRSF001092">
    <property type="entry name" value="Alpha-L-fucosidase"/>
    <property type="match status" value="1"/>
</dbReference>
<dbReference type="EC" id="3.2.1.51" evidence="3"/>
<dbReference type="InterPro" id="IPR016286">
    <property type="entry name" value="FUC_metazoa-typ"/>
</dbReference>
<evidence type="ECO:0000256" key="2">
    <source>
        <dbReference type="ARBA" id="ARBA00007951"/>
    </source>
</evidence>
<dbReference type="RefSeq" id="WP_184653281.1">
    <property type="nucleotide sequence ID" value="NZ_JACHFR010000004.1"/>
</dbReference>
<dbReference type="SUPFAM" id="SSF51445">
    <property type="entry name" value="(Trans)glycosidases"/>
    <property type="match status" value="1"/>
</dbReference>
<organism evidence="8 9">
    <name type="scientific">Treponema rectale</name>
    <dbReference type="NCBI Taxonomy" id="744512"/>
    <lineage>
        <taxon>Bacteria</taxon>
        <taxon>Pseudomonadati</taxon>
        <taxon>Spirochaetota</taxon>
        <taxon>Spirochaetia</taxon>
        <taxon>Spirochaetales</taxon>
        <taxon>Treponemataceae</taxon>
        <taxon>Treponema</taxon>
    </lineage>
</organism>
<dbReference type="InterPro" id="IPR057739">
    <property type="entry name" value="Glyco_hydro_29_N"/>
</dbReference>
<evidence type="ECO:0000256" key="1">
    <source>
        <dbReference type="ARBA" id="ARBA00004071"/>
    </source>
</evidence>
<comment type="function">
    <text evidence="1">Alpha-L-fucosidase is responsible for hydrolyzing the alpha-1,6-linked fucose joined to the reducing-end N-acetylglucosamine of the carbohydrate moieties of glycoproteins.</text>
</comment>
<feature type="domain" description="Glycoside hydrolase family 29 N-terminal" evidence="7">
    <location>
        <begin position="2"/>
        <end position="373"/>
    </location>
</feature>
<evidence type="ECO:0000313" key="8">
    <source>
        <dbReference type="EMBL" id="MBB5219804.1"/>
    </source>
</evidence>
<comment type="similarity">
    <text evidence="2">Belongs to the glycosyl hydrolase 29 family.</text>
</comment>
<dbReference type="GO" id="GO:0005764">
    <property type="term" value="C:lysosome"/>
    <property type="evidence" value="ECO:0007669"/>
    <property type="project" value="TreeGrafter"/>
</dbReference>
<keyword evidence="6 8" id="KW-0326">Glycosidase</keyword>
<reference evidence="8 9" key="1">
    <citation type="submission" date="2020-08" db="EMBL/GenBank/DDBJ databases">
        <title>Genomic Encyclopedia of Type Strains, Phase IV (KMG-IV): sequencing the most valuable type-strain genomes for metagenomic binning, comparative biology and taxonomic classification.</title>
        <authorList>
            <person name="Goeker M."/>
        </authorList>
    </citation>
    <scope>NUCLEOTIDE SEQUENCE [LARGE SCALE GENOMIC DNA]</scope>
    <source>
        <strain evidence="8 9">DSM 103679</strain>
    </source>
</reference>
<dbReference type="Gene3D" id="3.20.20.80">
    <property type="entry name" value="Glycosidases"/>
    <property type="match status" value="1"/>
</dbReference>